<dbReference type="RefSeq" id="WP_144995781.1">
    <property type="nucleotide sequence ID" value="NZ_CP036281.1"/>
</dbReference>
<dbReference type="EMBL" id="CP036281">
    <property type="protein sequence ID" value="QDU80511.1"/>
    <property type="molecule type" value="Genomic_DNA"/>
</dbReference>
<keyword evidence="2" id="KW-1185">Reference proteome</keyword>
<sequence length="202" mass="22830">MSNKSQVILDKIIKEARSEDPKNKVRQIIDRWKNQIVTLGSHGKWNLEGFVMIFAYIQELSQEVDPSFPKRLPPQCFDPVSIAKRFDLKEEEFSHFQSPSNNRVAEVLEGVQEKLLNLTSLIDKALPVLDERCKVDPSTLSDTQLALYKAADDTPQFGKQICKKAGVSHHGTNRGHLAHLVEIGLLNKTRGGYVRAPSRQMP</sequence>
<organism evidence="1 2">
    <name type="scientific">Polystyrenella longa</name>
    <dbReference type="NCBI Taxonomy" id="2528007"/>
    <lineage>
        <taxon>Bacteria</taxon>
        <taxon>Pseudomonadati</taxon>
        <taxon>Planctomycetota</taxon>
        <taxon>Planctomycetia</taxon>
        <taxon>Planctomycetales</taxon>
        <taxon>Planctomycetaceae</taxon>
        <taxon>Polystyrenella</taxon>
    </lineage>
</organism>
<evidence type="ECO:0000313" key="1">
    <source>
        <dbReference type="EMBL" id="QDU80511.1"/>
    </source>
</evidence>
<dbReference type="KEGG" id="plon:Pla110_22410"/>
<protein>
    <submittedName>
        <fullName evidence="1">Uncharacterized protein</fullName>
    </submittedName>
</protein>
<accession>A0A518CMR2</accession>
<gene>
    <name evidence="1" type="ORF">Pla110_22410</name>
</gene>
<proteinExistence type="predicted"/>
<dbReference type="Proteomes" id="UP000317178">
    <property type="component" value="Chromosome"/>
</dbReference>
<evidence type="ECO:0000313" key="2">
    <source>
        <dbReference type="Proteomes" id="UP000317178"/>
    </source>
</evidence>
<dbReference type="AlphaFoldDB" id="A0A518CMR2"/>
<name>A0A518CMR2_9PLAN</name>
<reference evidence="1 2" key="1">
    <citation type="submission" date="2019-02" db="EMBL/GenBank/DDBJ databases">
        <title>Deep-cultivation of Planctomycetes and their phenomic and genomic characterization uncovers novel biology.</title>
        <authorList>
            <person name="Wiegand S."/>
            <person name="Jogler M."/>
            <person name="Boedeker C."/>
            <person name="Pinto D."/>
            <person name="Vollmers J."/>
            <person name="Rivas-Marin E."/>
            <person name="Kohn T."/>
            <person name="Peeters S.H."/>
            <person name="Heuer A."/>
            <person name="Rast P."/>
            <person name="Oberbeckmann S."/>
            <person name="Bunk B."/>
            <person name="Jeske O."/>
            <person name="Meyerdierks A."/>
            <person name="Storesund J.E."/>
            <person name="Kallscheuer N."/>
            <person name="Luecker S."/>
            <person name="Lage O.M."/>
            <person name="Pohl T."/>
            <person name="Merkel B.J."/>
            <person name="Hornburger P."/>
            <person name="Mueller R.-W."/>
            <person name="Bruemmer F."/>
            <person name="Labrenz M."/>
            <person name="Spormann A.M."/>
            <person name="Op den Camp H."/>
            <person name="Overmann J."/>
            <person name="Amann R."/>
            <person name="Jetten M.S.M."/>
            <person name="Mascher T."/>
            <person name="Medema M.H."/>
            <person name="Devos D.P."/>
            <person name="Kaster A.-K."/>
            <person name="Ovreas L."/>
            <person name="Rohde M."/>
            <person name="Galperin M.Y."/>
            <person name="Jogler C."/>
        </authorList>
    </citation>
    <scope>NUCLEOTIDE SEQUENCE [LARGE SCALE GENOMIC DNA]</scope>
    <source>
        <strain evidence="1 2">Pla110</strain>
    </source>
</reference>